<gene>
    <name evidence="1" type="ORF">Y1Q_0017250</name>
</gene>
<accession>A0A151NLA3</accession>
<name>A0A151NLA3_ALLMI</name>
<dbReference type="AlphaFoldDB" id="A0A151NLA3"/>
<comment type="caution">
    <text evidence="1">The sequence shown here is derived from an EMBL/GenBank/DDBJ whole genome shotgun (WGS) entry which is preliminary data.</text>
</comment>
<reference evidence="1 2" key="1">
    <citation type="journal article" date="2012" name="Genome Biol.">
        <title>Sequencing three crocodilian genomes to illuminate the evolution of archosaurs and amniotes.</title>
        <authorList>
            <person name="St John J.A."/>
            <person name="Braun E.L."/>
            <person name="Isberg S.R."/>
            <person name="Miles L.G."/>
            <person name="Chong A.Y."/>
            <person name="Gongora J."/>
            <person name="Dalzell P."/>
            <person name="Moran C."/>
            <person name="Bed'hom B."/>
            <person name="Abzhanov A."/>
            <person name="Burgess S.C."/>
            <person name="Cooksey A.M."/>
            <person name="Castoe T.A."/>
            <person name="Crawford N.G."/>
            <person name="Densmore L.D."/>
            <person name="Drew J.C."/>
            <person name="Edwards S.V."/>
            <person name="Faircloth B.C."/>
            <person name="Fujita M.K."/>
            <person name="Greenwold M.J."/>
            <person name="Hoffmann F.G."/>
            <person name="Howard J.M."/>
            <person name="Iguchi T."/>
            <person name="Janes D.E."/>
            <person name="Khan S.Y."/>
            <person name="Kohno S."/>
            <person name="de Koning A.J."/>
            <person name="Lance S.L."/>
            <person name="McCarthy F.M."/>
            <person name="McCormack J.E."/>
            <person name="Merchant M.E."/>
            <person name="Peterson D.G."/>
            <person name="Pollock D.D."/>
            <person name="Pourmand N."/>
            <person name="Raney B.J."/>
            <person name="Roessler K.A."/>
            <person name="Sanford J.R."/>
            <person name="Sawyer R.H."/>
            <person name="Schmidt C.J."/>
            <person name="Triplett E.W."/>
            <person name="Tuberville T.D."/>
            <person name="Venegas-Anaya M."/>
            <person name="Howard J.T."/>
            <person name="Jarvis E.D."/>
            <person name="Guillette L.J.Jr."/>
            <person name="Glenn T.C."/>
            <person name="Green R.E."/>
            <person name="Ray D.A."/>
        </authorList>
    </citation>
    <scope>NUCLEOTIDE SEQUENCE [LARGE SCALE GENOMIC DNA]</scope>
    <source>
        <strain evidence="1">KSC_2009_1</strain>
    </source>
</reference>
<evidence type="ECO:0000313" key="1">
    <source>
        <dbReference type="EMBL" id="KYO37449.1"/>
    </source>
</evidence>
<protein>
    <recommendedName>
        <fullName evidence="3">DDE Tnp4 domain-containing protein</fullName>
    </recommendedName>
</protein>
<sequence length="101" mass="11048">MPQPLPMDTQLALALLKLAMPASLCYISHHFGMGKVTTGEAFLEVCSALQDVLGHTVLWVHERLEVVAGFHNLGFPQCIGALDMTHIPIMLPPNGDCLYYS</sequence>
<evidence type="ECO:0008006" key="3">
    <source>
        <dbReference type="Google" id="ProtNLM"/>
    </source>
</evidence>
<dbReference type="Proteomes" id="UP000050525">
    <property type="component" value="Unassembled WGS sequence"/>
</dbReference>
<evidence type="ECO:0000313" key="2">
    <source>
        <dbReference type="Proteomes" id="UP000050525"/>
    </source>
</evidence>
<keyword evidence="2" id="KW-1185">Reference proteome</keyword>
<proteinExistence type="predicted"/>
<dbReference type="EMBL" id="AKHW03002722">
    <property type="protein sequence ID" value="KYO37449.1"/>
    <property type="molecule type" value="Genomic_DNA"/>
</dbReference>
<organism evidence="1 2">
    <name type="scientific">Alligator mississippiensis</name>
    <name type="common">American alligator</name>
    <dbReference type="NCBI Taxonomy" id="8496"/>
    <lineage>
        <taxon>Eukaryota</taxon>
        <taxon>Metazoa</taxon>
        <taxon>Chordata</taxon>
        <taxon>Craniata</taxon>
        <taxon>Vertebrata</taxon>
        <taxon>Euteleostomi</taxon>
        <taxon>Archelosauria</taxon>
        <taxon>Archosauria</taxon>
        <taxon>Crocodylia</taxon>
        <taxon>Alligatoridae</taxon>
        <taxon>Alligatorinae</taxon>
        <taxon>Alligator</taxon>
    </lineage>
</organism>